<evidence type="ECO:0000256" key="5">
    <source>
        <dbReference type="ARBA" id="ARBA00022692"/>
    </source>
</evidence>
<name>A0A2W7RXB8_9BACT</name>
<keyword evidence="5 9" id="KW-0812">Transmembrane</keyword>
<sequence>MIKLAWWKILSFVLLMYTCTMGFLVKVPTPPGVPLQQSIRNLFFHVPMWFGMNILFLVSFIYAIKYLRNPLKKYDAYSLEFARTGIVFGILGLITGAIWAKYQWGAAWSGDAKQNGAAIALLIYLAYFVLRGSLNDEEKKARVGGVYNIFAFFMLYPSIWILPRLVESLHPGGLGSDGNPALNGNDLDASMRLVFWPAVFGWTLLGVWITTLRIRLYFIKEKAYN</sequence>
<dbReference type="AlphaFoldDB" id="A0A2W7RXB8"/>
<dbReference type="RefSeq" id="WP_111294129.1">
    <property type="nucleotide sequence ID" value="NZ_QKZV01000003.1"/>
</dbReference>
<comment type="similarity">
    <text evidence="3">Belongs to the CcmC/CycZ/HelC family.</text>
</comment>
<evidence type="ECO:0000313" key="11">
    <source>
        <dbReference type="EMBL" id="PZX63476.1"/>
    </source>
</evidence>
<dbReference type="Pfam" id="PF01578">
    <property type="entry name" value="Cytochrom_C_asm"/>
    <property type="match status" value="1"/>
</dbReference>
<dbReference type="PRINTS" id="PR01386">
    <property type="entry name" value="CCMCBIOGNSIS"/>
</dbReference>
<keyword evidence="12" id="KW-1185">Reference proteome</keyword>
<organism evidence="11 12">
    <name type="scientific">Hydrotalea sandarakina</name>
    <dbReference type="NCBI Taxonomy" id="1004304"/>
    <lineage>
        <taxon>Bacteria</taxon>
        <taxon>Pseudomonadati</taxon>
        <taxon>Bacteroidota</taxon>
        <taxon>Chitinophagia</taxon>
        <taxon>Chitinophagales</taxon>
        <taxon>Chitinophagaceae</taxon>
        <taxon>Hydrotalea</taxon>
    </lineage>
</organism>
<dbReference type="InterPro" id="IPR045062">
    <property type="entry name" value="Cyt_c_biogenesis_CcsA/CcmC"/>
</dbReference>
<feature type="transmembrane region" description="Helical" evidence="9">
    <location>
        <begin position="146"/>
        <end position="166"/>
    </location>
</feature>
<dbReference type="GO" id="GO:0005886">
    <property type="term" value="C:plasma membrane"/>
    <property type="evidence" value="ECO:0007669"/>
    <property type="project" value="TreeGrafter"/>
</dbReference>
<dbReference type="GO" id="GO:0020037">
    <property type="term" value="F:heme binding"/>
    <property type="evidence" value="ECO:0007669"/>
    <property type="project" value="InterPro"/>
</dbReference>
<proteinExistence type="inferred from homology"/>
<evidence type="ECO:0000256" key="2">
    <source>
        <dbReference type="ARBA" id="ARBA00004141"/>
    </source>
</evidence>
<feature type="transmembrane region" description="Helical" evidence="9">
    <location>
        <begin position="44"/>
        <end position="64"/>
    </location>
</feature>
<gene>
    <name evidence="11" type="ORF">LX80_01120</name>
</gene>
<evidence type="ECO:0000256" key="1">
    <source>
        <dbReference type="ARBA" id="ARBA00002442"/>
    </source>
</evidence>
<comment type="caution">
    <text evidence="11">The sequence shown here is derived from an EMBL/GenBank/DDBJ whole genome shotgun (WGS) entry which is preliminary data.</text>
</comment>
<evidence type="ECO:0000256" key="8">
    <source>
        <dbReference type="ARBA" id="ARBA00023136"/>
    </source>
</evidence>
<protein>
    <recommendedName>
        <fullName evidence="4">Heme exporter protein C</fullName>
    </recommendedName>
</protein>
<dbReference type="OrthoDB" id="9814290at2"/>
<dbReference type="PANTHER" id="PTHR30071">
    <property type="entry name" value="HEME EXPORTER PROTEIN C"/>
    <property type="match status" value="1"/>
</dbReference>
<comment type="function">
    <text evidence="1">Required for the export of heme to the periplasm for the biogenesis of c-type cytochromes.</text>
</comment>
<evidence type="ECO:0000256" key="7">
    <source>
        <dbReference type="ARBA" id="ARBA00022989"/>
    </source>
</evidence>
<feature type="transmembrane region" description="Helical" evidence="9">
    <location>
        <begin position="5"/>
        <end position="24"/>
    </location>
</feature>
<accession>A0A2W7RXB8</accession>
<dbReference type="PANTHER" id="PTHR30071:SF1">
    <property type="entry name" value="CYTOCHROME B_B6 PROTEIN-RELATED"/>
    <property type="match status" value="1"/>
</dbReference>
<evidence type="ECO:0000256" key="3">
    <source>
        <dbReference type="ARBA" id="ARBA00005840"/>
    </source>
</evidence>
<dbReference type="GO" id="GO:0015232">
    <property type="term" value="F:heme transmembrane transporter activity"/>
    <property type="evidence" value="ECO:0007669"/>
    <property type="project" value="InterPro"/>
</dbReference>
<evidence type="ECO:0000256" key="4">
    <source>
        <dbReference type="ARBA" id="ARBA00016463"/>
    </source>
</evidence>
<evidence type="ECO:0000313" key="12">
    <source>
        <dbReference type="Proteomes" id="UP000249720"/>
    </source>
</evidence>
<evidence type="ECO:0000259" key="10">
    <source>
        <dbReference type="Pfam" id="PF01578"/>
    </source>
</evidence>
<reference evidence="11 12" key="1">
    <citation type="submission" date="2018-06" db="EMBL/GenBank/DDBJ databases">
        <title>Genomic Encyclopedia of Archaeal and Bacterial Type Strains, Phase II (KMG-II): from individual species to whole genera.</title>
        <authorList>
            <person name="Goeker M."/>
        </authorList>
    </citation>
    <scope>NUCLEOTIDE SEQUENCE [LARGE SCALE GENOMIC DNA]</scope>
    <source>
        <strain evidence="11 12">DSM 23241</strain>
    </source>
</reference>
<dbReference type="Proteomes" id="UP000249720">
    <property type="component" value="Unassembled WGS sequence"/>
</dbReference>
<evidence type="ECO:0000256" key="6">
    <source>
        <dbReference type="ARBA" id="ARBA00022748"/>
    </source>
</evidence>
<feature type="transmembrane region" description="Helical" evidence="9">
    <location>
        <begin position="85"/>
        <end position="104"/>
    </location>
</feature>
<feature type="transmembrane region" description="Helical" evidence="9">
    <location>
        <begin position="193"/>
        <end position="212"/>
    </location>
</feature>
<keyword evidence="7 9" id="KW-1133">Transmembrane helix</keyword>
<dbReference type="InterPro" id="IPR002541">
    <property type="entry name" value="Cyt_c_assembly"/>
</dbReference>
<feature type="domain" description="Cytochrome c assembly protein" evidence="10">
    <location>
        <begin position="11"/>
        <end position="155"/>
    </location>
</feature>
<comment type="subcellular location">
    <subcellularLocation>
        <location evidence="2">Membrane</location>
        <topology evidence="2">Multi-pass membrane protein</topology>
    </subcellularLocation>
</comment>
<evidence type="ECO:0000256" key="9">
    <source>
        <dbReference type="SAM" id="Phobius"/>
    </source>
</evidence>
<dbReference type="EMBL" id="QKZV01000003">
    <property type="protein sequence ID" value="PZX63476.1"/>
    <property type="molecule type" value="Genomic_DNA"/>
</dbReference>
<keyword evidence="6" id="KW-0201">Cytochrome c-type biogenesis</keyword>
<keyword evidence="8 9" id="KW-0472">Membrane</keyword>
<dbReference type="GO" id="GO:0017004">
    <property type="term" value="P:cytochrome complex assembly"/>
    <property type="evidence" value="ECO:0007669"/>
    <property type="project" value="UniProtKB-KW"/>
</dbReference>
<dbReference type="InterPro" id="IPR003557">
    <property type="entry name" value="Cyt_c_biogenesis_CcmC"/>
</dbReference>
<feature type="transmembrane region" description="Helical" evidence="9">
    <location>
        <begin position="116"/>
        <end position="134"/>
    </location>
</feature>